<name>A0A857DMQ5_9FIRM</name>
<evidence type="ECO:0000256" key="1">
    <source>
        <dbReference type="ARBA" id="ARBA00004308"/>
    </source>
</evidence>
<evidence type="ECO:0000256" key="3">
    <source>
        <dbReference type="ARBA" id="ARBA00022692"/>
    </source>
</evidence>
<dbReference type="EMBL" id="CP046996">
    <property type="protein sequence ID" value="QHA01645.1"/>
    <property type="molecule type" value="Genomic_DNA"/>
</dbReference>
<evidence type="ECO:0000256" key="6">
    <source>
        <dbReference type="SAM" id="Phobius"/>
    </source>
</evidence>
<keyword evidence="4 6" id="KW-1133">Transmembrane helix</keyword>
<gene>
    <name evidence="7" type="ORF">GQ588_13845</name>
</gene>
<evidence type="ECO:0000313" key="7">
    <source>
        <dbReference type="EMBL" id="QHA01645.1"/>
    </source>
</evidence>
<keyword evidence="3 6" id="KW-0812">Transmembrane</keyword>
<evidence type="ECO:0000256" key="4">
    <source>
        <dbReference type="ARBA" id="ARBA00022989"/>
    </source>
</evidence>
<accession>A0A857DMQ5</accession>
<feature type="transmembrane region" description="Helical" evidence="6">
    <location>
        <begin position="6"/>
        <end position="25"/>
    </location>
</feature>
<dbReference type="PANTHER" id="PTHR35791">
    <property type="entry name" value="UPF0754 MEMBRANE PROTEIN YHEB"/>
    <property type="match status" value="1"/>
</dbReference>
<sequence>MNLIQIAAGPVIGAIIGYVTNYIAVKMLFRPINPIKIGNWTLPFTPGIFPKRKGQLAKALGNAVGNNLLTSKDVENMFLSENIKNTIVQEIGSSLYEMDERHTLKNIFTGFVSQDTYQVLREQAENIICSKIMSGVSRMDVGTIIAREGRRAIKEKVHGTMLALMVNDQLIASVAAPIGARVDAYIQKNGQDTIRSIVREELAVLENQPVATFMQKIEMEEKHLAGMVDRIYSVFVQKKLGGYVQQFDIAGVVEKKVNDMDVLEIERLVLSVMKNELNAVVNLGALIGFVIGLLNLLLK</sequence>
<evidence type="ECO:0000256" key="2">
    <source>
        <dbReference type="ARBA" id="ARBA00008053"/>
    </source>
</evidence>
<reference evidence="7 8" key="1">
    <citation type="submission" date="2019-12" db="EMBL/GenBank/DDBJ databases">
        <title>Sequence classification of anaerobic respiratory reductive dehalogenases: First we see many, then we see few.</title>
        <authorList>
            <person name="Molenda O."/>
            <person name="Puentes Jacome L.A."/>
            <person name="Cao X."/>
            <person name="Nesbo C.L."/>
            <person name="Tang S."/>
            <person name="Morson N."/>
            <person name="Patron J."/>
            <person name="Lomheim L."/>
            <person name="Wishart D.S."/>
            <person name="Edwards E.A."/>
        </authorList>
    </citation>
    <scope>NUCLEOTIDE SEQUENCE [LARGE SCALE GENOMIC DNA]</scope>
    <source>
        <strain evidence="7 8">12DCA</strain>
    </source>
</reference>
<evidence type="ECO:0000256" key="5">
    <source>
        <dbReference type="ARBA" id="ARBA00023136"/>
    </source>
</evidence>
<dbReference type="AlphaFoldDB" id="A0A857DMQ5"/>
<dbReference type="Pfam" id="PF04286">
    <property type="entry name" value="DUF445"/>
    <property type="match status" value="2"/>
</dbReference>
<dbReference type="RefSeq" id="WP_158208606.1">
    <property type="nucleotide sequence ID" value="NZ_CP046996.1"/>
</dbReference>
<organism evidence="7 8">
    <name type="scientific">Dehalobacter restrictus</name>
    <dbReference type="NCBI Taxonomy" id="55583"/>
    <lineage>
        <taxon>Bacteria</taxon>
        <taxon>Bacillati</taxon>
        <taxon>Bacillota</taxon>
        <taxon>Clostridia</taxon>
        <taxon>Eubacteriales</taxon>
        <taxon>Desulfitobacteriaceae</taxon>
        <taxon>Dehalobacter</taxon>
    </lineage>
</organism>
<comment type="subcellular location">
    <subcellularLocation>
        <location evidence="1">Endomembrane system</location>
    </subcellularLocation>
</comment>
<dbReference type="Proteomes" id="UP000430508">
    <property type="component" value="Chromosome"/>
</dbReference>
<feature type="transmembrane region" description="Helical" evidence="6">
    <location>
        <begin position="277"/>
        <end position="298"/>
    </location>
</feature>
<protein>
    <submittedName>
        <fullName evidence="7">DUF445 family protein</fullName>
    </submittedName>
</protein>
<dbReference type="GO" id="GO:0012505">
    <property type="term" value="C:endomembrane system"/>
    <property type="evidence" value="ECO:0007669"/>
    <property type="project" value="UniProtKB-SubCell"/>
</dbReference>
<proteinExistence type="inferred from homology"/>
<dbReference type="InterPro" id="IPR007383">
    <property type="entry name" value="DUF445"/>
</dbReference>
<dbReference type="PANTHER" id="PTHR35791:SF1">
    <property type="entry name" value="UPF0754 MEMBRANE PROTEIN YHEB"/>
    <property type="match status" value="1"/>
</dbReference>
<keyword evidence="5 6" id="KW-0472">Membrane</keyword>
<comment type="similarity">
    <text evidence="2">Belongs to the UPF0754 family.</text>
</comment>
<evidence type="ECO:0000313" key="8">
    <source>
        <dbReference type="Proteomes" id="UP000430508"/>
    </source>
</evidence>